<proteinExistence type="predicted"/>
<organism evidence="1 2">
    <name type="scientific">Tersicoccus solisilvae</name>
    <dbReference type="NCBI Taxonomy" id="1882339"/>
    <lineage>
        <taxon>Bacteria</taxon>
        <taxon>Bacillati</taxon>
        <taxon>Actinomycetota</taxon>
        <taxon>Actinomycetes</taxon>
        <taxon>Micrococcales</taxon>
        <taxon>Micrococcaceae</taxon>
        <taxon>Tersicoccus</taxon>
    </lineage>
</organism>
<dbReference type="EMBL" id="BMJI01000002">
    <property type="protein sequence ID" value="GGC83337.1"/>
    <property type="molecule type" value="Genomic_DNA"/>
</dbReference>
<evidence type="ECO:0000313" key="1">
    <source>
        <dbReference type="EMBL" id="GGC83337.1"/>
    </source>
</evidence>
<reference evidence="2" key="1">
    <citation type="journal article" date="2019" name="Int. J. Syst. Evol. Microbiol.">
        <title>The Global Catalogue of Microorganisms (GCM) 10K type strain sequencing project: providing services to taxonomists for standard genome sequencing and annotation.</title>
        <authorList>
            <consortium name="The Broad Institute Genomics Platform"/>
            <consortium name="The Broad Institute Genome Sequencing Center for Infectious Disease"/>
            <person name="Wu L."/>
            <person name="Ma J."/>
        </authorList>
    </citation>
    <scope>NUCLEOTIDE SEQUENCE [LARGE SCALE GENOMIC DNA]</scope>
    <source>
        <strain evidence="2">CGMCC 1.15480</strain>
    </source>
</reference>
<gene>
    <name evidence="1" type="ORF">GCM10011512_07630</name>
</gene>
<sequence>MSGASAQTQRVQYINANWAGGEEFDLLVVTEDGTRHVLPVSAPAFAALSATMREGVVHLFDAEAKTLIIGNLVGNWIPQDWSKAQTSAG</sequence>
<evidence type="ECO:0000313" key="2">
    <source>
        <dbReference type="Proteomes" id="UP000597761"/>
    </source>
</evidence>
<protein>
    <recommendedName>
        <fullName evidence="3">SseB protein N-terminal domain-containing protein</fullName>
    </recommendedName>
</protein>
<comment type="caution">
    <text evidence="1">The sequence shown here is derived from an EMBL/GenBank/DDBJ whole genome shotgun (WGS) entry which is preliminary data.</text>
</comment>
<accession>A0ABQ1NRR6</accession>
<dbReference type="Proteomes" id="UP000597761">
    <property type="component" value="Unassembled WGS sequence"/>
</dbReference>
<keyword evidence="2" id="KW-1185">Reference proteome</keyword>
<evidence type="ECO:0008006" key="3">
    <source>
        <dbReference type="Google" id="ProtNLM"/>
    </source>
</evidence>
<dbReference type="RefSeq" id="WP_188666440.1">
    <property type="nucleotide sequence ID" value="NZ_BMJI01000002.1"/>
</dbReference>
<name>A0ABQ1NRR6_9MICC</name>